<keyword evidence="6" id="KW-1185">Reference proteome</keyword>
<comment type="catalytic activity">
    <reaction evidence="2">
        <text>2 GTP = 3',3'-c-di-GMP + 2 diphosphate</text>
        <dbReference type="Rhea" id="RHEA:24898"/>
        <dbReference type="ChEBI" id="CHEBI:33019"/>
        <dbReference type="ChEBI" id="CHEBI:37565"/>
        <dbReference type="ChEBI" id="CHEBI:58805"/>
        <dbReference type="EC" id="2.7.7.65"/>
    </reaction>
</comment>
<keyword evidence="3" id="KW-0175">Coiled coil</keyword>
<sequence>MKAYGSSADPRSYAVWYSYVSGAQPLLNEAVKRLTTEHGTLSSASIDQLYETYIDGRRLTAEAERTGAGVITEIDQIMEMLEVALGSTMRYGASLQAISQDLSGPTVNRARVREIVSSLVVATRDVAANNRTLEARMRESRAEIETLRETLEAVRVESLTDPLTGIGNRKHFDEMLRKVVDHSTMQGHPVSLIVIDIDHFKRFNDLYGHLTGDQVLRLVAVTMRETVESGAMLARFGGEEFGVILTGGNGDSARLAAERIRTSVMGRELVKRSTGESLGRVTVSVGLASIRRGDTAVSLLERADHCMFLAKRSGRNRVVDDTMTGDLDDVA</sequence>
<dbReference type="AlphaFoldDB" id="A0A3S2VYM6"/>
<organism evidence="5 6">
    <name type="scientific">Methylobacterium oryzihabitans</name>
    <dbReference type="NCBI Taxonomy" id="2499852"/>
    <lineage>
        <taxon>Bacteria</taxon>
        <taxon>Pseudomonadati</taxon>
        <taxon>Pseudomonadota</taxon>
        <taxon>Alphaproteobacteria</taxon>
        <taxon>Hyphomicrobiales</taxon>
        <taxon>Methylobacteriaceae</taxon>
        <taxon>Methylobacterium</taxon>
    </lineage>
</organism>
<dbReference type="GO" id="GO:0043709">
    <property type="term" value="P:cell adhesion involved in single-species biofilm formation"/>
    <property type="evidence" value="ECO:0007669"/>
    <property type="project" value="TreeGrafter"/>
</dbReference>
<feature type="domain" description="GGDEF" evidence="4">
    <location>
        <begin position="188"/>
        <end position="323"/>
    </location>
</feature>
<gene>
    <name evidence="5" type="ORF">EOE48_05060</name>
</gene>
<evidence type="ECO:0000259" key="4">
    <source>
        <dbReference type="PROSITE" id="PS50887"/>
    </source>
</evidence>
<dbReference type="InterPro" id="IPR043128">
    <property type="entry name" value="Rev_trsase/Diguanyl_cyclase"/>
</dbReference>
<dbReference type="OrthoDB" id="9812260at2"/>
<dbReference type="SMART" id="SM00267">
    <property type="entry name" value="GGDEF"/>
    <property type="match status" value="1"/>
</dbReference>
<evidence type="ECO:0000313" key="6">
    <source>
        <dbReference type="Proteomes" id="UP000286997"/>
    </source>
</evidence>
<name>A0A3S2VYM6_9HYPH</name>
<accession>A0A3S2VYM6</accession>
<feature type="coiled-coil region" evidence="3">
    <location>
        <begin position="130"/>
        <end position="157"/>
    </location>
</feature>
<dbReference type="Pfam" id="PF00990">
    <property type="entry name" value="GGDEF"/>
    <property type="match status" value="1"/>
</dbReference>
<evidence type="ECO:0000256" key="3">
    <source>
        <dbReference type="SAM" id="Coils"/>
    </source>
</evidence>
<proteinExistence type="predicted"/>
<evidence type="ECO:0000256" key="1">
    <source>
        <dbReference type="ARBA" id="ARBA00012528"/>
    </source>
</evidence>
<reference evidence="5 6" key="1">
    <citation type="submission" date="2019-01" db="EMBL/GenBank/DDBJ databases">
        <authorList>
            <person name="Chen W.-M."/>
        </authorList>
    </citation>
    <scope>NUCLEOTIDE SEQUENCE [LARGE SCALE GENOMIC DNA]</scope>
    <source>
        <strain evidence="5 6">TER-1</strain>
    </source>
</reference>
<evidence type="ECO:0000313" key="5">
    <source>
        <dbReference type="EMBL" id="RVU20792.1"/>
    </source>
</evidence>
<dbReference type="GO" id="GO:0005886">
    <property type="term" value="C:plasma membrane"/>
    <property type="evidence" value="ECO:0007669"/>
    <property type="project" value="TreeGrafter"/>
</dbReference>
<evidence type="ECO:0000256" key="2">
    <source>
        <dbReference type="ARBA" id="ARBA00034247"/>
    </source>
</evidence>
<comment type="caution">
    <text evidence="5">The sequence shown here is derived from an EMBL/GenBank/DDBJ whole genome shotgun (WGS) entry which is preliminary data.</text>
</comment>
<dbReference type="FunFam" id="3.30.70.270:FF:000001">
    <property type="entry name" value="Diguanylate cyclase domain protein"/>
    <property type="match status" value="1"/>
</dbReference>
<dbReference type="CDD" id="cd01949">
    <property type="entry name" value="GGDEF"/>
    <property type="match status" value="1"/>
</dbReference>
<dbReference type="EC" id="2.7.7.65" evidence="1"/>
<dbReference type="GO" id="GO:1902201">
    <property type="term" value="P:negative regulation of bacterial-type flagellum-dependent cell motility"/>
    <property type="evidence" value="ECO:0007669"/>
    <property type="project" value="TreeGrafter"/>
</dbReference>
<dbReference type="NCBIfam" id="TIGR00254">
    <property type="entry name" value="GGDEF"/>
    <property type="match status" value="1"/>
</dbReference>
<dbReference type="InterPro" id="IPR050469">
    <property type="entry name" value="Diguanylate_Cyclase"/>
</dbReference>
<dbReference type="PANTHER" id="PTHR45138">
    <property type="entry name" value="REGULATORY COMPONENTS OF SENSORY TRANSDUCTION SYSTEM"/>
    <property type="match status" value="1"/>
</dbReference>
<dbReference type="EMBL" id="SACP01000003">
    <property type="protein sequence ID" value="RVU20792.1"/>
    <property type="molecule type" value="Genomic_DNA"/>
</dbReference>
<dbReference type="InterPro" id="IPR029787">
    <property type="entry name" value="Nucleotide_cyclase"/>
</dbReference>
<dbReference type="Proteomes" id="UP000286997">
    <property type="component" value="Unassembled WGS sequence"/>
</dbReference>
<dbReference type="InterPro" id="IPR000160">
    <property type="entry name" value="GGDEF_dom"/>
</dbReference>
<dbReference type="PROSITE" id="PS50887">
    <property type="entry name" value="GGDEF"/>
    <property type="match status" value="1"/>
</dbReference>
<protein>
    <recommendedName>
        <fullName evidence="1">diguanylate cyclase</fullName>
        <ecNumber evidence="1">2.7.7.65</ecNumber>
    </recommendedName>
</protein>
<dbReference type="SUPFAM" id="SSF55073">
    <property type="entry name" value="Nucleotide cyclase"/>
    <property type="match status" value="1"/>
</dbReference>
<dbReference type="GO" id="GO:0052621">
    <property type="term" value="F:diguanylate cyclase activity"/>
    <property type="evidence" value="ECO:0007669"/>
    <property type="project" value="UniProtKB-EC"/>
</dbReference>
<dbReference type="Gene3D" id="3.30.70.270">
    <property type="match status" value="1"/>
</dbReference>
<dbReference type="PANTHER" id="PTHR45138:SF9">
    <property type="entry name" value="DIGUANYLATE CYCLASE DGCM-RELATED"/>
    <property type="match status" value="1"/>
</dbReference>